<evidence type="ECO:0000313" key="3">
    <source>
        <dbReference type="Proteomes" id="UP000229385"/>
    </source>
</evidence>
<comment type="caution">
    <text evidence="2">The sequence shown here is derived from an EMBL/GenBank/DDBJ whole genome shotgun (WGS) entry which is preliminary data.</text>
</comment>
<reference evidence="3" key="1">
    <citation type="submission" date="2017-09" db="EMBL/GenBank/DDBJ databases">
        <title>Depth-based differentiation of microbial function through sediment-hosted aquifers and enrichment of novel symbionts in the deep terrestrial subsurface.</title>
        <authorList>
            <person name="Probst A.J."/>
            <person name="Ladd B."/>
            <person name="Jarett J.K."/>
            <person name="Geller-Mcgrath D.E."/>
            <person name="Sieber C.M.K."/>
            <person name="Emerson J.B."/>
            <person name="Anantharaman K."/>
            <person name="Thomas B.C."/>
            <person name="Malmstrom R."/>
            <person name="Stieglmeier M."/>
            <person name="Klingl A."/>
            <person name="Woyke T."/>
            <person name="Ryan C.M."/>
            <person name="Banfield J.F."/>
        </authorList>
    </citation>
    <scope>NUCLEOTIDE SEQUENCE [LARGE SCALE GENOMIC DNA]</scope>
</reference>
<dbReference type="Proteomes" id="UP000229385">
    <property type="component" value="Unassembled WGS sequence"/>
</dbReference>
<gene>
    <name evidence="2" type="ORF">CO174_01185</name>
</gene>
<sequence length="349" mass="39434">MNRTWRTILFFSFLLMFLVSAPVIVLYTAGYRLDVMAGRITHTGVLNATSIPRGATVLIDGVLKSDRTPTVFDDVFPGEHLITLQRSGYTSWEKILEIKSRETTFIANALLFLDSTFENQESRTVSFYSLSPHRDQLAYLISEGSWIELWVTDPSTQSERLLARITEAAGADYAIRWSKEGTTIALFQNGSSLETLSLITVATGETLSVPTTLERASKFWWDVAEDDYLYAEQAEVVYRVSLSTQEVELVSYNAETIMHQNEDLILSSASDRMVLSRYQDKTATILTYLPVGSYQFRTAPSGLALLEDLDRHRLILVDLSSQDQPILLNEEAYSWDWSKDGDRLVFTDG</sequence>
<dbReference type="InterPro" id="IPR013229">
    <property type="entry name" value="PEGA"/>
</dbReference>
<name>A0A2M7XDK0_9BACT</name>
<dbReference type="SUPFAM" id="SSF82171">
    <property type="entry name" value="DPP6 N-terminal domain-like"/>
    <property type="match status" value="1"/>
</dbReference>
<dbReference type="Pfam" id="PF08308">
    <property type="entry name" value="PEGA"/>
    <property type="match status" value="1"/>
</dbReference>
<dbReference type="EMBL" id="PFWU01000014">
    <property type="protein sequence ID" value="PJA45961.1"/>
    <property type="molecule type" value="Genomic_DNA"/>
</dbReference>
<accession>A0A2M7XDK0</accession>
<dbReference type="AlphaFoldDB" id="A0A2M7XDK0"/>
<dbReference type="InterPro" id="IPR011042">
    <property type="entry name" value="6-blade_b-propeller_TolB-like"/>
</dbReference>
<feature type="non-terminal residue" evidence="2">
    <location>
        <position position="349"/>
    </location>
</feature>
<protein>
    <recommendedName>
        <fullName evidence="1">PEGA domain-containing protein</fullName>
    </recommendedName>
</protein>
<evidence type="ECO:0000259" key="1">
    <source>
        <dbReference type="Pfam" id="PF08308"/>
    </source>
</evidence>
<evidence type="ECO:0000313" key="2">
    <source>
        <dbReference type="EMBL" id="PJA45961.1"/>
    </source>
</evidence>
<organism evidence="2 3">
    <name type="scientific">Candidatus Uhrbacteria bacterium CG_4_9_14_3_um_filter_50_9</name>
    <dbReference type="NCBI Taxonomy" id="1975035"/>
    <lineage>
        <taxon>Bacteria</taxon>
        <taxon>Candidatus Uhriibacteriota</taxon>
    </lineage>
</organism>
<feature type="domain" description="PEGA" evidence="1">
    <location>
        <begin position="44"/>
        <end position="105"/>
    </location>
</feature>
<proteinExistence type="predicted"/>
<dbReference type="Gene3D" id="2.120.10.30">
    <property type="entry name" value="TolB, C-terminal domain"/>
    <property type="match status" value="1"/>
</dbReference>